<dbReference type="CDD" id="cd11386">
    <property type="entry name" value="MCP_signal"/>
    <property type="match status" value="1"/>
</dbReference>
<dbReference type="Gene3D" id="1.10.287.950">
    <property type="entry name" value="Methyl-accepting chemotaxis protein"/>
    <property type="match status" value="1"/>
</dbReference>
<feature type="transmembrane region" description="Helical" evidence="7">
    <location>
        <begin position="189"/>
        <end position="210"/>
    </location>
</feature>
<evidence type="ECO:0000259" key="8">
    <source>
        <dbReference type="PROSITE" id="PS50111"/>
    </source>
</evidence>
<evidence type="ECO:0000313" key="11">
    <source>
        <dbReference type="EMBL" id="TCU82667.1"/>
    </source>
</evidence>
<evidence type="ECO:0000256" key="7">
    <source>
        <dbReference type="SAM" id="Phobius"/>
    </source>
</evidence>
<dbReference type="PANTHER" id="PTHR32089:SF112">
    <property type="entry name" value="LYSOZYME-LIKE PROTEIN-RELATED"/>
    <property type="match status" value="1"/>
</dbReference>
<dbReference type="CDD" id="cd19411">
    <property type="entry name" value="MCP2201-like_sensor"/>
    <property type="match status" value="1"/>
</dbReference>
<dbReference type="InterPro" id="IPR024478">
    <property type="entry name" value="HlyB_4HB_MCP"/>
</dbReference>
<keyword evidence="7" id="KW-1133">Transmembrane helix</keyword>
<evidence type="ECO:0000256" key="6">
    <source>
        <dbReference type="SAM" id="MobiDB-lite"/>
    </source>
</evidence>
<dbReference type="GO" id="GO:0016020">
    <property type="term" value="C:membrane"/>
    <property type="evidence" value="ECO:0007669"/>
    <property type="project" value="UniProtKB-SubCell"/>
</dbReference>
<organism evidence="10 12">
    <name type="scientific">Iodobacter fluviatilis</name>
    <dbReference type="NCBI Taxonomy" id="537"/>
    <lineage>
        <taxon>Bacteria</taxon>
        <taxon>Pseudomonadati</taxon>
        <taxon>Pseudomonadota</taxon>
        <taxon>Betaproteobacteria</taxon>
        <taxon>Neisseriales</taxon>
        <taxon>Chitinibacteraceae</taxon>
        <taxon>Iodobacter</taxon>
    </lineage>
</organism>
<evidence type="ECO:0000256" key="2">
    <source>
        <dbReference type="ARBA" id="ARBA00023224"/>
    </source>
</evidence>
<keyword evidence="7" id="KW-0472">Membrane</keyword>
<dbReference type="InterPro" id="IPR004089">
    <property type="entry name" value="MCPsignal_dom"/>
</dbReference>
<reference evidence="10 12" key="1">
    <citation type="submission" date="2018-06" db="EMBL/GenBank/DDBJ databases">
        <authorList>
            <consortium name="Pathogen Informatics"/>
            <person name="Doyle S."/>
        </authorList>
    </citation>
    <scope>NUCLEOTIDE SEQUENCE [LARGE SCALE GENOMIC DNA]</scope>
    <source>
        <strain evidence="10 12">NCTC11159</strain>
    </source>
</reference>
<gene>
    <name evidence="10" type="primary">mcpA_3</name>
    <name evidence="11" type="ORF">EV682_11439</name>
    <name evidence="10" type="ORF">NCTC11159_00898</name>
</gene>
<evidence type="ECO:0000313" key="12">
    <source>
        <dbReference type="Proteomes" id="UP000255108"/>
    </source>
</evidence>
<dbReference type="Gene3D" id="1.10.8.500">
    <property type="entry name" value="HAMP domain in histidine kinase"/>
    <property type="match status" value="1"/>
</dbReference>
<dbReference type="OrthoDB" id="2489132at2"/>
<dbReference type="AlphaFoldDB" id="A0A377Q4V5"/>
<dbReference type="Pfam" id="PF12729">
    <property type="entry name" value="4HB_MCP_1"/>
    <property type="match status" value="1"/>
</dbReference>
<name>A0A377Q4V5_9NEIS</name>
<proteinExistence type="inferred from homology"/>
<feature type="domain" description="Methyl-accepting transducer" evidence="8">
    <location>
        <begin position="265"/>
        <end position="501"/>
    </location>
</feature>
<dbReference type="GO" id="GO:0004888">
    <property type="term" value="F:transmembrane signaling receptor activity"/>
    <property type="evidence" value="ECO:0007669"/>
    <property type="project" value="InterPro"/>
</dbReference>
<dbReference type="PROSITE" id="PS50885">
    <property type="entry name" value="HAMP"/>
    <property type="match status" value="1"/>
</dbReference>
<evidence type="ECO:0000256" key="5">
    <source>
        <dbReference type="SAM" id="Coils"/>
    </source>
</evidence>
<dbReference type="SUPFAM" id="SSF58104">
    <property type="entry name" value="Methyl-accepting chemotaxis protein (MCP) signaling domain"/>
    <property type="match status" value="1"/>
</dbReference>
<reference evidence="11 13" key="2">
    <citation type="submission" date="2019-03" db="EMBL/GenBank/DDBJ databases">
        <title>Genomic Encyclopedia of Type Strains, Phase IV (KMG-IV): sequencing the most valuable type-strain genomes for metagenomic binning, comparative biology and taxonomic classification.</title>
        <authorList>
            <person name="Goeker M."/>
        </authorList>
    </citation>
    <scope>NUCLEOTIDE SEQUENCE [LARGE SCALE GENOMIC DNA]</scope>
    <source>
        <strain evidence="11 13">DSM 3764</strain>
    </source>
</reference>
<dbReference type="EMBL" id="UGHR01000001">
    <property type="protein sequence ID" value="STQ89847.1"/>
    <property type="molecule type" value="Genomic_DNA"/>
</dbReference>
<dbReference type="PROSITE" id="PS50111">
    <property type="entry name" value="CHEMOTAXIS_TRANSDUC_2"/>
    <property type="match status" value="1"/>
</dbReference>
<comment type="similarity">
    <text evidence="3">Belongs to the methyl-accepting chemotaxis (MCP) protein family.</text>
</comment>
<dbReference type="InterPro" id="IPR004090">
    <property type="entry name" value="Chemotax_Me-accpt_rcpt"/>
</dbReference>
<dbReference type="EMBL" id="SMBT01000014">
    <property type="protein sequence ID" value="TCU82667.1"/>
    <property type="molecule type" value="Genomic_DNA"/>
</dbReference>
<dbReference type="FunFam" id="1.10.287.950:FF:000001">
    <property type="entry name" value="Methyl-accepting chemotaxis sensory transducer"/>
    <property type="match status" value="1"/>
</dbReference>
<keyword evidence="2 4" id="KW-0807">Transducer</keyword>
<dbReference type="Proteomes" id="UP000255108">
    <property type="component" value="Unassembled WGS sequence"/>
</dbReference>
<sequence length="537" mass="58161">MRISLKLTLAFSIMVVFVIAMGALGVKYIRDIHQSLIGVSQNALPSVRYSGAIRAEALDFRNRETQLLVAKDKKEIDELVVKLNATLENIKKNEEAYRKLPSGTEENNLYDAYQKQKEVYVQSHNKFVSIVEGGDHDAALAFFRGEGRQIFRAFLPTVDELLKFNINAAEALNEFAEQQQSSAFKQQSLIVLLVVVLAIALSAWIVRSVVGQLRMLSQTMKEIQQDLDFTRRVPINGHDEISETAQAFNALAESVHGVLKNADQASQRLIQMSQSLTHSSQQVSDGSQQQSDAANSMAASIEELSTSIGILAGTAKDARDHSGEAGAHATNSGRVIENTVKEVNSIASAIELAAEAIADLDQRSDEIGGIVQVIREVADQTNLLALNAAIEAARAGEQGRGFAVVADEVRKLAERTTSATGEIGDKITAIQKSAQVATSTMKGAVKQVTVGVSFAEEAGKTVEIIIGNAHMIESEVQSISDAMSEQNQAGTQIAGSVEQITNMVEQNSTAAKQTNQQSHELKNIASNLREEIARFKT</sequence>
<evidence type="ECO:0000313" key="10">
    <source>
        <dbReference type="EMBL" id="STQ89847.1"/>
    </source>
</evidence>
<dbReference type="PRINTS" id="PR00260">
    <property type="entry name" value="CHEMTRNSDUCR"/>
</dbReference>
<keyword evidence="7" id="KW-0812">Transmembrane</keyword>
<evidence type="ECO:0000313" key="13">
    <source>
        <dbReference type="Proteomes" id="UP000295794"/>
    </source>
</evidence>
<accession>A0A377Q4V5</accession>
<keyword evidence="13" id="KW-1185">Reference proteome</keyword>
<dbReference type="GO" id="GO:0007165">
    <property type="term" value="P:signal transduction"/>
    <property type="evidence" value="ECO:0007669"/>
    <property type="project" value="UniProtKB-KW"/>
</dbReference>
<dbReference type="Pfam" id="PF00672">
    <property type="entry name" value="HAMP"/>
    <property type="match status" value="1"/>
</dbReference>
<dbReference type="PANTHER" id="PTHR32089">
    <property type="entry name" value="METHYL-ACCEPTING CHEMOTAXIS PROTEIN MCPB"/>
    <property type="match status" value="1"/>
</dbReference>
<dbReference type="CDD" id="cd06225">
    <property type="entry name" value="HAMP"/>
    <property type="match status" value="1"/>
</dbReference>
<evidence type="ECO:0000259" key="9">
    <source>
        <dbReference type="PROSITE" id="PS50885"/>
    </source>
</evidence>
<evidence type="ECO:0000256" key="3">
    <source>
        <dbReference type="ARBA" id="ARBA00029447"/>
    </source>
</evidence>
<dbReference type="Pfam" id="PF00015">
    <property type="entry name" value="MCPsignal"/>
    <property type="match status" value="1"/>
</dbReference>
<feature type="domain" description="HAMP" evidence="9">
    <location>
        <begin position="207"/>
        <end position="260"/>
    </location>
</feature>
<feature type="region of interest" description="Disordered" evidence="6">
    <location>
        <begin position="276"/>
        <end position="298"/>
    </location>
</feature>
<dbReference type="SMART" id="SM00304">
    <property type="entry name" value="HAMP"/>
    <property type="match status" value="1"/>
</dbReference>
<dbReference type="InterPro" id="IPR003660">
    <property type="entry name" value="HAMP_dom"/>
</dbReference>
<evidence type="ECO:0000256" key="1">
    <source>
        <dbReference type="ARBA" id="ARBA00004370"/>
    </source>
</evidence>
<dbReference type="Proteomes" id="UP000295794">
    <property type="component" value="Unassembled WGS sequence"/>
</dbReference>
<dbReference type="SMART" id="SM00283">
    <property type="entry name" value="MA"/>
    <property type="match status" value="1"/>
</dbReference>
<keyword evidence="5" id="KW-0175">Coiled coil</keyword>
<dbReference type="GO" id="GO:0006935">
    <property type="term" value="P:chemotaxis"/>
    <property type="evidence" value="ECO:0007669"/>
    <property type="project" value="InterPro"/>
</dbReference>
<feature type="coiled-coil region" evidence="5">
    <location>
        <begin position="73"/>
        <end position="100"/>
    </location>
</feature>
<dbReference type="RefSeq" id="WP_115226250.1">
    <property type="nucleotide sequence ID" value="NZ_CAWOLO010000014.1"/>
</dbReference>
<protein>
    <submittedName>
        <fullName evidence="10">H1</fullName>
    </submittedName>
    <submittedName>
        <fullName evidence="11">Methyl-accepting chemotaxis protein</fullName>
    </submittedName>
</protein>
<feature type="compositionally biased region" description="Low complexity" evidence="6">
    <location>
        <begin position="279"/>
        <end position="291"/>
    </location>
</feature>
<evidence type="ECO:0000256" key="4">
    <source>
        <dbReference type="PROSITE-ProRule" id="PRU00284"/>
    </source>
</evidence>
<dbReference type="InterPro" id="IPR047347">
    <property type="entry name" value="YvaQ-like_sensor"/>
</dbReference>
<comment type="subcellular location">
    <subcellularLocation>
        <location evidence="1">Membrane</location>
    </subcellularLocation>
</comment>